<evidence type="ECO:0000256" key="7">
    <source>
        <dbReference type="ARBA" id="ARBA00023004"/>
    </source>
</evidence>
<dbReference type="InterPro" id="IPR006314">
    <property type="entry name" value="Dyp_peroxidase"/>
</dbReference>
<dbReference type="Pfam" id="PF20628">
    <property type="entry name" value="Dyp_perox_C"/>
    <property type="match status" value="1"/>
</dbReference>
<keyword evidence="7" id="KW-0408">Iron</keyword>
<organism evidence="9">
    <name type="scientific">Escherichia coli</name>
    <dbReference type="NCBI Taxonomy" id="562"/>
    <lineage>
        <taxon>Bacteria</taxon>
        <taxon>Pseudomonadati</taxon>
        <taxon>Pseudomonadota</taxon>
        <taxon>Gammaproteobacteria</taxon>
        <taxon>Enterobacterales</taxon>
        <taxon>Enterobacteriaceae</taxon>
        <taxon>Escherichia</taxon>
    </lineage>
</organism>
<evidence type="ECO:0000256" key="1">
    <source>
        <dbReference type="ARBA" id="ARBA00001970"/>
    </source>
</evidence>
<dbReference type="SUPFAM" id="SSF54909">
    <property type="entry name" value="Dimeric alpha+beta barrel"/>
    <property type="match status" value="1"/>
</dbReference>
<dbReference type="GO" id="GO:0004601">
    <property type="term" value="F:peroxidase activity"/>
    <property type="evidence" value="ECO:0007669"/>
    <property type="project" value="UniProtKB-KW"/>
</dbReference>
<feature type="non-terminal residue" evidence="9">
    <location>
        <position position="1"/>
    </location>
</feature>
<feature type="domain" description="Dyp-type peroxidase C-terminal" evidence="8">
    <location>
        <begin position="1"/>
        <end position="82"/>
    </location>
</feature>
<sequence length="95" mass="10540">HIRLANPRTAESESSLLLRRGYSYSLGVTNSGQLDMGLLFVCYQHDLEKGFLTVQKRLNGEALEEYVKPIGGGYFFALPGVKDTNDYLGSALLRV</sequence>
<evidence type="ECO:0000256" key="5">
    <source>
        <dbReference type="ARBA" id="ARBA00022729"/>
    </source>
</evidence>
<accession>A0A6C9QIV2</accession>
<keyword evidence="2 9" id="KW-0575">Peroxidase</keyword>
<evidence type="ECO:0000256" key="6">
    <source>
        <dbReference type="ARBA" id="ARBA00023002"/>
    </source>
</evidence>
<comment type="cofactor">
    <cofactor evidence="1">
        <name>heme b</name>
        <dbReference type="ChEBI" id="CHEBI:60344"/>
    </cofactor>
</comment>
<protein>
    <submittedName>
        <fullName evidence="9">Deferrochelatase/peroxidase EfeB</fullName>
    </submittedName>
</protein>
<dbReference type="GO" id="GO:0005829">
    <property type="term" value="C:cytosol"/>
    <property type="evidence" value="ECO:0007669"/>
    <property type="project" value="TreeGrafter"/>
</dbReference>
<evidence type="ECO:0000256" key="2">
    <source>
        <dbReference type="ARBA" id="ARBA00022559"/>
    </source>
</evidence>
<evidence type="ECO:0000313" key="9">
    <source>
        <dbReference type="EMBL" id="MSL41182.1"/>
    </source>
</evidence>
<dbReference type="AlphaFoldDB" id="A0A6C9QIV2"/>
<reference evidence="9" key="1">
    <citation type="journal article" date="2019" name="Nat. Med.">
        <title>A library of human gut bacterial isolates paired with longitudinal multiomics data enables mechanistic microbiome research.</title>
        <authorList>
            <person name="Poyet M."/>
            <person name="Groussin M."/>
            <person name="Gibbons S.M."/>
            <person name="Avila-Pacheco J."/>
            <person name="Jiang X."/>
            <person name="Kearney S.M."/>
            <person name="Perrotta A.R."/>
            <person name="Berdy B."/>
            <person name="Zhao S."/>
            <person name="Lieberman T.D."/>
            <person name="Swanson P.K."/>
            <person name="Smith M."/>
            <person name="Roesemann S."/>
            <person name="Alexander J.E."/>
            <person name="Rich S.A."/>
            <person name="Livny J."/>
            <person name="Vlamakis H."/>
            <person name="Clish C."/>
            <person name="Bullock K."/>
            <person name="Deik A."/>
            <person name="Scott J."/>
            <person name="Pierce K.A."/>
            <person name="Xavier R.J."/>
            <person name="Alm E.J."/>
        </authorList>
    </citation>
    <scope>NUCLEOTIDE SEQUENCE</scope>
    <source>
        <strain evidence="9">BIOML-A446</strain>
    </source>
</reference>
<dbReference type="PANTHER" id="PTHR30521">
    <property type="entry name" value="DEFERROCHELATASE/PEROXIDASE"/>
    <property type="match status" value="1"/>
</dbReference>
<evidence type="ECO:0000256" key="4">
    <source>
        <dbReference type="ARBA" id="ARBA00022723"/>
    </source>
</evidence>
<dbReference type="PROSITE" id="PS51404">
    <property type="entry name" value="DYP_PEROXIDASE"/>
    <property type="match status" value="1"/>
</dbReference>
<keyword evidence="6" id="KW-0560">Oxidoreductase</keyword>
<dbReference type="EMBL" id="WKRU01000391">
    <property type="protein sequence ID" value="MSL41182.1"/>
    <property type="molecule type" value="Genomic_DNA"/>
</dbReference>
<name>A0A6C9QIV2_ECOLX</name>
<dbReference type="InterPro" id="IPR048328">
    <property type="entry name" value="Dyp_perox_C"/>
</dbReference>
<proteinExistence type="predicted"/>
<keyword evidence="3" id="KW-0349">Heme</keyword>
<keyword evidence="4" id="KW-0479">Metal-binding</keyword>
<dbReference type="InterPro" id="IPR011008">
    <property type="entry name" value="Dimeric_a/b-barrel"/>
</dbReference>
<comment type="caution">
    <text evidence="9">The sequence shown here is derived from an EMBL/GenBank/DDBJ whole genome shotgun (WGS) entry which is preliminary data.</text>
</comment>
<dbReference type="PANTHER" id="PTHR30521:SF4">
    <property type="entry name" value="DEFERROCHELATASE"/>
    <property type="match status" value="1"/>
</dbReference>
<gene>
    <name evidence="9" type="ORF">GKE65_24080</name>
</gene>
<keyword evidence="5" id="KW-0732">Signal</keyword>
<evidence type="ECO:0000259" key="8">
    <source>
        <dbReference type="Pfam" id="PF20628"/>
    </source>
</evidence>
<evidence type="ECO:0000256" key="3">
    <source>
        <dbReference type="ARBA" id="ARBA00022617"/>
    </source>
</evidence>
<dbReference type="GO" id="GO:0046872">
    <property type="term" value="F:metal ion binding"/>
    <property type="evidence" value="ECO:0007669"/>
    <property type="project" value="UniProtKB-KW"/>
</dbReference>
<dbReference type="GO" id="GO:0020037">
    <property type="term" value="F:heme binding"/>
    <property type="evidence" value="ECO:0007669"/>
    <property type="project" value="InterPro"/>
</dbReference>